<sequence>MLIRRDLLKASATLAAGLGCLSVAGRGFAQSGAMLTRTIASSGEALAVIGAGTSGSFETGVDSPQLQQLRQVLKVFFAGGGQVIDTSPNYGGADAVLGQLLEEGGWRGKTFLATKIAADSRAAAEAQWAGTLRSLRTDKVDLLQVHNLRDWQRQLPYARELKAQGLTRYVGVTHYVDSGLDELERILRQEQLDFIQIHYSVNSPAAARTVLPLAQNKGVAVLINRAFDDGRLFARVKDQALPAWAAEMGIGSWAQLFLKFAISHPAVTTVIPATSRPERQLDQLKAGSGPLLSDAQRKQLIEQFA</sequence>
<dbReference type="EMBL" id="CP009048">
    <property type="protein sequence ID" value="AIL61631.1"/>
    <property type="molecule type" value="Genomic_DNA"/>
</dbReference>
<dbReference type="eggNOG" id="COG0656">
    <property type="taxonomic scope" value="Bacteria"/>
</dbReference>
<organism evidence="2 3">
    <name type="scientific">Pseudomonas alkylphenolica</name>
    <dbReference type="NCBI Taxonomy" id="237609"/>
    <lineage>
        <taxon>Bacteria</taxon>
        <taxon>Pseudomonadati</taxon>
        <taxon>Pseudomonadota</taxon>
        <taxon>Gammaproteobacteria</taxon>
        <taxon>Pseudomonadales</taxon>
        <taxon>Pseudomonadaceae</taxon>
        <taxon>Pseudomonas</taxon>
    </lineage>
</organism>
<name>A0A077FEH8_9PSED</name>
<evidence type="ECO:0000313" key="2">
    <source>
        <dbReference type="EMBL" id="AIL61631.1"/>
    </source>
</evidence>
<dbReference type="KEGG" id="palk:PSAKL28_24200"/>
<evidence type="ECO:0000259" key="1">
    <source>
        <dbReference type="Pfam" id="PF00248"/>
    </source>
</evidence>
<dbReference type="SUPFAM" id="SSF51430">
    <property type="entry name" value="NAD(P)-linked oxidoreductase"/>
    <property type="match status" value="1"/>
</dbReference>
<gene>
    <name evidence="2" type="ORF">PSAKL28_24200</name>
</gene>
<dbReference type="Gene3D" id="3.20.20.100">
    <property type="entry name" value="NADP-dependent oxidoreductase domain"/>
    <property type="match status" value="1"/>
</dbReference>
<evidence type="ECO:0000313" key="3">
    <source>
        <dbReference type="Proteomes" id="UP000028931"/>
    </source>
</evidence>
<dbReference type="InterPro" id="IPR006311">
    <property type="entry name" value="TAT_signal"/>
</dbReference>
<dbReference type="HOGENOM" id="CLU_064726_0_0_6"/>
<dbReference type="InterPro" id="IPR023210">
    <property type="entry name" value="NADP_OxRdtase_dom"/>
</dbReference>
<feature type="domain" description="NADP-dependent oxidoreductase" evidence="1">
    <location>
        <begin position="49"/>
        <end position="298"/>
    </location>
</feature>
<dbReference type="Proteomes" id="UP000028931">
    <property type="component" value="Chromosome"/>
</dbReference>
<dbReference type="AlphaFoldDB" id="A0A077FEH8"/>
<dbReference type="Pfam" id="PF00248">
    <property type="entry name" value="Aldo_ket_red"/>
    <property type="match status" value="1"/>
</dbReference>
<protein>
    <submittedName>
        <fullName evidence="2">Aldo/keto reductase</fullName>
    </submittedName>
</protein>
<reference evidence="2 3" key="1">
    <citation type="submission" date="2014-07" db="EMBL/GenBank/DDBJ databases">
        <authorList>
            <person name="Lee K."/>
            <person name="Lim J.Y."/>
            <person name="Hwang I."/>
        </authorList>
    </citation>
    <scope>NUCLEOTIDE SEQUENCE [LARGE SCALE GENOMIC DNA]</scope>
    <source>
        <strain evidence="2 3">KL28</strain>
    </source>
</reference>
<dbReference type="CDD" id="cd19095">
    <property type="entry name" value="AKR_PA4992-like"/>
    <property type="match status" value="1"/>
</dbReference>
<dbReference type="PROSITE" id="PS51318">
    <property type="entry name" value="TAT"/>
    <property type="match status" value="1"/>
</dbReference>
<accession>A0A077FEH8</accession>
<dbReference type="PANTHER" id="PTHR43312">
    <property type="entry name" value="D-THREO-ALDOSE 1-DEHYDROGENASE"/>
    <property type="match status" value="1"/>
</dbReference>
<dbReference type="InterPro" id="IPR036812">
    <property type="entry name" value="NAD(P)_OxRdtase_dom_sf"/>
</dbReference>
<dbReference type="RefSeq" id="WP_038610628.1">
    <property type="nucleotide sequence ID" value="NZ_CP009048.1"/>
</dbReference>
<dbReference type="PANTHER" id="PTHR43312:SF1">
    <property type="entry name" value="NADP-DEPENDENT OXIDOREDUCTASE DOMAIN-CONTAINING PROTEIN"/>
    <property type="match status" value="1"/>
</dbReference>
<dbReference type="InterPro" id="IPR053135">
    <property type="entry name" value="AKR2_Oxidoreductase"/>
</dbReference>
<proteinExistence type="predicted"/>
<dbReference type="OrthoDB" id="8563187at2"/>
<dbReference type="PROSITE" id="PS51257">
    <property type="entry name" value="PROKAR_LIPOPROTEIN"/>
    <property type="match status" value="1"/>
</dbReference>